<dbReference type="AlphaFoldDB" id="A0AAV7VL30"/>
<dbReference type="PROSITE" id="PS51663">
    <property type="entry name" value="STATHMIN_3"/>
    <property type="match status" value="1"/>
</dbReference>
<evidence type="ECO:0008006" key="4">
    <source>
        <dbReference type="Google" id="ProtNLM"/>
    </source>
</evidence>
<dbReference type="InterPro" id="IPR000956">
    <property type="entry name" value="Stathmin_fam"/>
</dbReference>
<proteinExistence type="predicted"/>
<dbReference type="PANTHER" id="PTHR10104">
    <property type="entry name" value="STATHMIN"/>
    <property type="match status" value="1"/>
</dbReference>
<feature type="region of interest" description="Disordered" evidence="1">
    <location>
        <begin position="181"/>
        <end position="262"/>
    </location>
</feature>
<gene>
    <name evidence="2" type="ORF">NDU88_004839</name>
</gene>
<evidence type="ECO:0000313" key="3">
    <source>
        <dbReference type="Proteomes" id="UP001066276"/>
    </source>
</evidence>
<feature type="region of interest" description="Disordered" evidence="1">
    <location>
        <begin position="151"/>
        <end position="170"/>
    </location>
</feature>
<dbReference type="EMBL" id="JANPWB010000003">
    <property type="protein sequence ID" value="KAJ1201023.1"/>
    <property type="molecule type" value="Genomic_DNA"/>
</dbReference>
<keyword evidence="3" id="KW-1185">Reference proteome</keyword>
<feature type="compositionally biased region" description="Basic and acidic residues" evidence="1">
    <location>
        <begin position="181"/>
        <end position="193"/>
    </location>
</feature>
<protein>
    <recommendedName>
        <fullName evidence="4">Stathmin domain containing 1</fullName>
    </recommendedName>
</protein>
<evidence type="ECO:0000313" key="2">
    <source>
        <dbReference type="EMBL" id="KAJ1201023.1"/>
    </source>
</evidence>
<dbReference type="PANTHER" id="PTHR10104:SF20">
    <property type="entry name" value="STATHMIN DOMAIN-CONTAINING PROTEIN 1"/>
    <property type="match status" value="1"/>
</dbReference>
<organism evidence="2 3">
    <name type="scientific">Pleurodeles waltl</name>
    <name type="common">Iberian ribbed newt</name>
    <dbReference type="NCBI Taxonomy" id="8319"/>
    <lineage>
        <taxon>Eukaryota</taxon>
        <taxon>Metazoa</taxon>
        <taxon>Chordata</taxon>
        <taxon>Craniata</taxon>
        <taxon>Vertebrata</taxon>
        <taxon>Euteleostomi</taxon>
        <taxon>Amphibia</taxon>
        <taxon>Batrachia</taxon>
        <taxon>Caudata</taxon>
        <taxon>Salamandroidea</taxon>
        <taxon>Salamandridae</taxon>
        <taxon>Pleurodelinae</taxon>
        <taxon>Pleurodeles</taxon>
    </lineage>
</organism>
<name>A0AAV7VL30_PLEWA</name>
<reference evidence="2" key="1">
    <citation type="journal article" date="2022" name="bioRxiv">
        <title>Sequencing and chromosome-scale assembly of the giantPleurodeles waltlgenome.</title>
        <authorList>
            <person name="Brown T."/>
            <person name="Elewa A."/>
            <person name="Iarovenko S."/>
            <person name="Subramanian E."/>
            <person name="Araus A.J."/>
            <person name="Petzold A."/>
            <person name="Susuki M."/>
            <person name="Suzuki K.-i.T."/>
            <person name="Hayashi T."/>
            <person name="Toyoda A."/>
            <person name="Oliveira C."/>
            <person name="Osipova E."/>
            <person name="Leigh N.D."/>
            <person name="Simon A."/>
            <person name="Yun M.H."/>
        </authorList>
    </citation>
    <scope>NUCLEOTIDE SEQUENCE</scope>
    <source>
        <strain evidence="2">20211129_DDA</strain>
        <tissue evidence="2">Liver</tissue>
    </source>
</reference>
<evidence type="ECO:0000256" key="1">
    <source>
        <dbReference type="SAM" id="MobiDB-lite"/>
    </source>
</evidence>
<comment type="caution">
    <text evidence="2">The sequence shown here is derived from an EMBL/GenBank/DDBJ whole genome shotgun (WGS) entry which is preliminary data.</text>
</comment>
<dbReference type="Proteomes" id="UP001066276">
    <property type="component" value="Chromosome 2_1"/>
</dbReference>
<feature type="region of interest" description="Disordered" evidence="1">
    <location>
        <begin position="1"/>
        <end position="86"/>
    </location>
</feature>
<dbReference type="GO" id="GO:0031110">
    <property type="term" value="P:regulation of microtubule polymerization or depolymerization"/>
    <property type="evidence" value="ECO:0007669"/>
    <property type="project" value="InterPro"/>
</dbReference>
<feature type="region of interest" description="Disordered" evidence="1">
    <location>
        <begin position="276"/>
        <end position="295"/>
    </location>
</feature>
<accession>A0AAV7VL30</accession>
<feature type="compositionally biased region" description="Polar residues" evidence="1">
    <location>
        <begin position="228"/>
        <end position="237"/>
    </location>
</feature>
<sequence length="295" mass="33145">MGCSGSKVQVVEQPKDTHQSGWEEEGAERKGKNVNSEKNVVRTPRDGSALSKGTLDSGVGFEDEPIPGSVPETVVERLPSPRDRQNGLLTERSLFGGGFTSHQGPPQERAKSSDILEELMMQGIIQTQPKFVRNGEAFDVMVEGNRKPLKRPPIKLEKMKIKKKKKKEITKEDIDNKIRAAEERRKTKEEELKKRLRTERPFTALALRPIPENRGEGDSMAEEEQGPSARSQPTVLNTDEEREAQKHISFLETALEQEERRSQFEDVNDLGVLEADETFNHQNVSAADSASDIFE</sequence>